<keyword evidence="3 7" id="KW-1134">Transmembrane beta strand</keyword>
<organism evidence="11 12">
    <name type="scientific">Mucilaginibacter frigoritolerans</name>
    <dbReference type="NCBI Taxonomy" id="652788"/>
    <lineage>
        <taxon>Bacteria</taxon>
        <taxon>Pseudomonadati</taxon>
        <taxon>Bacteroidota</taxon>
        <taxon>Sphingobacteriia</taxon>
        <taxon>Sphingobacteriales</taxon>
        <taxon>Sphingobacteriaceae</taxon>
        <taxon>Mucilaginibacter</taxon>
    </lineage>
</organism>
<dbReference type="PROSITE" id="PS52016">
    <property type="entry name" value="TONB_DEPENDENT_REC_3"/>
    <property type="match status" value="1"/>
</dbReference>
<evidence type="ECO:0000259" key="10">
    <source>
        <dbReference type="Pfam" id="PF07715"/>
    </source>
</evidence>
<dbReference type="InterPro" id="IPR039426">
    <property type="entry name" value="TonB-dep_rcpt-like"/>
</dbReference>
<keyword evidence="5 7" id="KW-0472">Membrane</keyword>
<dbReference type="SUPFAM" id="SSF56935">
    <property type="entry name" value="Porins"/>
    <property type="match status" value="1"/>
</dbReference>
<proteinExistence type="inferred from homology"/>
<evidence type="ECO:0000256" key="1">
    <source>
        <dbReference type="ARBA" id="ARBA00004571"/>
    </source>
</evidence>
<dbReference type="EMBL" id="VLLI01000016">
    <property type="protein sequence ID" value="TWI95318.1"/>
    <property type="molecule type" value="Genomic_DNA"/>
</dbReference>
<keyword evidence="4 7" id="KW-0812">Transmembrane</keyword>
<comment type="similarity">
    <text evidence="7">Belongs to the TonB-dependent receptor family.</text>
</comment>
<evidence type="ECO:0000256" key="8">
    <source>
        <dbReference type="SAM" id="Phobius"/>
    </source>
</evidence>
<dbReference type="InterPro" id="IPR012910">
    <property type="entry name" value="Plug_dom"/>
</dbReference>
<evidence type="ECO:0000256" key="7">
    <source>
        <dbReference type="PROSITE-ProRule" id="PRU01360"/>
    </source>
</evidence>
<dbReference type="InterPro" id="IPR023997">
    <property type="entry name" value="TonB-dep_OMP_SusC/RagA_CS"/>
</dbReference>
<dbReference type="Pfam" id="PF07715">
    <property type="entry name" value="Plug"/>
    <property type="match status" value="1"/>
</dbReference>
<protein>
    <submittedName>
        <fullName evidence="11">TonB-linked SusC/RagA family outer membrane protein</fullName>
    </submittedName>
</protein>
<sequence>MLETLPVQYQGQPFSNRNPGRIKSCEIIKYLTLTNKCMNFYTLFNSVRFKRSALLKTILVMKLIILLTTVVCLHVAAAGYAQKITLNEKNASMETVFKDIRKQSGYIIFFDKSLLNNLAPVNIKLTNASLQETLNKCLEGQPLTFTIVDNTIIIKEKEPSFLDNVKDKVATLLALPADVNGKVVDSLGQPVIGANVSLSINGMSYGIATDNKGDFHFNKVPPGRYTLLVTYIGYSKLEKIVKVDGKDLTLNLVLRNSTSALDQIQVIAYGTESKRFSVGSVSTVTAEDIEKQPVTNPLLALQGQAPGLVITSTGGIPGSQVTAQIRGQNSLNNSSLTNTTNLKPYDQPLFIIDGVPFAAQNNNISQISSLVNTSNFTGGNIQPGGGFSPFNNINPADIESITILKDADATSIYGTQGSNGVIIITTKKGKVGATTFDLNVNTGFNSAADPVQMLNTQQYLQLRKDAFAADGVIPTSNPYAYPQPYAPDAIIFDQSKYTNWEKVIYGKTTSNTDVHGSLSGGTANNTFIMSAGYNKSTYNYPGDFADQRFTFHSNIHHLSTDKRLTIDMTSDFGYDQNNSAAFGGGQDIVLPPNLPNLLSPSGGLIWNYKGVDLTSDQFYSGLQQPTTLQNYNFNDAFHISYKIVDGLTIGADIGYNRNTTSEHNINPFSAQNPAGYDVIATSTFANTTYQTINIEPQIKYNKTFGKGVFSALVGSTYKKNTSYSTQIEGSGYANDNLLGSIDGATTLSAFDASNIYKYSAGFARLNYIYNSEFILDLTGRRDGSSYFGPGRQFGNFGAVGAGWIFTEEKIFKNAPSILSYGKLSGSYGTSGSDGVQAYQYNTLYQTIQYVPGFQGTTPTSPYNLYNPDYSWALKKSLNIALDLGFFNNRLLFNATFYRDRESNELVNYPLPIQSGLPSVLGNLDATVQNQGFEFSIISTNIKTKDFSWKTNFNLSFNRNKLISFPNLENSSYNEMYVIGQPTSIVYGYKYKDVNPTTGLFEFYKADGKTVTSHPTGGVAAVGGDEVPIANQEVKYQGGFGNNFSYKHFSLYIFCQFSSQNAPSYLAQAYTSYPIGFEFNQPTAVLNNYWKASGDVTQLQRLASGYGSAAFNTALDFSKSSGVYTDDTYLRVKTVSLAYQLPDAFLKKIHVKGGSVFMNGQNLLTFTDYKVGDPELPGSYTSFPIQRILAFGLNLKF</sequence>
<dbReference type="GO" id="GO:0009279">
    <property type="term" value="C:cell outer membrane"/>
    <property type="evidence" value="ECO:0007669"/>
    <property type="project" value="UniProtKB-SubCell"/>
</dbReference>
<keyword evidence="12" id="KW-1185">Reference proteome</keyword>
<dbReference type="Gene3D" id="2.60.40.1120">
    <property type="entry name" value="Carboxypeptidase-like, regulatory domain"/>
    <property type="match status" value="1"/>
</dbReference>
<dbReference type="Proteomes" id="UP000317010">
    <property type="component" value="Unassembled WGS sequence"/>
</dbReference>
<feature type="domain" description="Secretin/TonB short N-terminal" evidence="9">
    <location>
        <begin position="106"/>
        <end position="155"/>
    </location>
</feature>
<comment type="subcellular location">
    <subcellularLocation>
        <location evidence="1 7">Cell outer membrane</location>
        <topology evidence="1 7">Multi-pass membrane protein</topology>
    </subcellularLocation>
</comment>
<dbReference type="InterPro" id="IPR023996">
    <property type="entry name" value="TonB-dep_OMP_SusC/RagA"/>
</dbReference>
<dbReference type="NCBIfam" id="TIGR04057">
    <property type="entry name" value="SusC_RagA_signa"/>
    <property type="match status" value="1"/>
</dbReference>
<gene>
    <name evidence="11" type="ORF">JN11_04433</name>
</gene>
<feature type="transmembrane region" description="Helical" evidence="8">
    <location>
        <begin position="58"/>
        <end position="81"/>
    </location>
</feature>
<comment type="caution">
    <text evidence="11">The sequence shown here is derived from an EMBL/GenBank/DDBJ whole genome shotgun (WGS) entry which is preliminary data.</text>
</comment>
<keyword evidence="6 7" id="KW-0998">Cell outer membrane</keyword>
<evidence type="ECO:0000256" key="2">
    <source>
        <dbReference type="ARBA" id="ARBA00022448"/>
    </source>
</evidence>
<evidence type="ECO:0000313" key="11">
    <source>
        <dbReference type="EMBL" id="TWI95318.1"/>
    </source>
</evidence>
<evidence type="ECO:0000256" key="4">
    <source>
        <dbReference type="ARBA" id="ARBA00022692"/>
    </source>
</evidence>
<name>A0A562TQ00_9SPHI</name>
<accession>A0A562TQ00</accession>
<dbReference type="InterPro" id="IPR011662">
    <property type="entry name" value="Secretin/TonB_short_N"/>
</dbReference>
<dbReference type="Gene3D" id="2.40.170.20">
    <property type="entry name" value="TonB-dependent receptor, beta-barrel domain"/>
    <property type="match status" value="1"/>
</dbReference>
<evidence type="ECO:0000256" key="5">
    <source>
        <dbReference type="ARBA" id="ARBA00023136"/>
    </source>
</evidence>
<evidence type="ECO:0000256" key="6">
    <source>
        <dbReference type="ARBA" id="ARBA00023237"/>
    </source>
</evidence>
<evidence type="ECO:0000256" key="3">
    <source>
        <dbReference type="ARBA" id="ARBA00022452"/>
    </source>
</evidence>
<evidence type="ECO:0000259" key="9">
    <source>
        <dbReference type="Pfam" id="PF07660"/>
    </source>
</evidence>
<keyword evidence="2 7" id="KW-0813">Transport</keyword>
<dbReference type="SUPFAM" id="SSF49464">
    <property type="entry name" value="Carboxypeptidase regulatory domain-like"/>
    <property type="match status" value="1"/>
</dbReference>
<reference evidence="11 12" key="1">
    <citation type="submission" date="2019-07" db="EMBL/GenBank/DDBJ databases">
        <title>Genomic Encyclopedia of Archaeal and Bacterial Type Strains, Phase II (KMG-II): from individual species to whole genera.</title>
        <authorList>
            <person name="Goeker M."/>
        </authorList>
    </citation>
    <scope>NUCLEOTIDE SEQUENCE [LARGE SCALE GENOMIC DNA]</scope>
    <source>
        <strain evidence="11 12">ATCC BAA-1854</strain>
    </source>
</reference>
<dbReference type="Pfam" id="PF07660">
    <property type="entry name" value="STN"/>
    <property type="match status" value="1"/>
</dbReference>
<dbReference type="InterPro" id="IPR037066">
    <property type="entry name" value="Plug_dom_sf"/>
</dbReference>
<dbReference type="Gene3D" id="2.170.130.10">
    <property type="entry name" value="TonB-dependent receptor, plug domain"/>
    <property type="match status" value="1"/>
</dbReference>
<keyword evidence="8" id="KW-1133">Transmembrane helix</keyword>
<dbReference type="InterPro" id="IPR008969">
    <property type="entry name" value="CarboxyPept-like_regulatory"/>
</dbReference>
<feature type="domain" description="TonB-dependent receptor plug" evidence="10">
    <location>
        <begin position="275"/>
        <end position="421"/>
    </location>
</feature>
<evidence type="ECO:0000313" key="12">
    <source>
        <dbReference type="Proteomes" id="UP000317010"/>
    </source>
</evidence>
<dbReference type="InterPro" id="IPR036942">
    <property type="entry name" value="Beta-barrel_TonB_sf"/>
</dbReference>
<dbReference type="NCBIfam" id="TIGR04056">
    <property type="entry name" value="OMP_RagA_SusC"/>
    <property type="match status" value="1"/>
</dbReference>
<dbReference type="Pfam" id="PF13715">
    <property type="entry name" value="CarbopepD_reg_2"/>
    <property type="match status" value="1"/>
</dbReference>
<dbReference type="AlphaFoldDB" id="A0A562TQ00"/>